<keyword evidence="2" id="KW-1185">Reference proteome</keyword>
<sequence length="179" mass="18865">MPFAKHVQQTYNASKIFVIASGSLSQSTDKLDLLVNALGKDKIVGVQKGMASHSPWSEILSVTNPARSKDADCIVTLGAGSLTDAAKLRTPSQLATNVLGSPNPPATITRPTIPLITMPTTLSCGEYFALASGINDATQLKIGFVHSGMGLNLVILDPSLCLTTPVYHWLSTGVRSFLA</sequence>
<proteinExistence type="predicted"/>
<organism evidence="1 2">
    <name type="scientific">Macroventuria anomochaeta</name>
    <dbReference type="NCBI Taxonomy" id="301207"/>
    <lineage>
        <taxon>Eukaryota</taxon>
        <taxon>Fungi</taxon>
        <taxon>Dikarya</taxon>
        <taxon>Ascomycota</taxon>
        <taxon>Pezizomycotina</taxon>
        <taxon>Dothideomycetes</taxon>
        <taxon>Pleosporomycetidae</taxon>
        <taxon>Pleosporales</taxon>
        <taxon>Pleosporineae</taxon>
        <taxon>Didymellaceae</taxon>
        <taxon>Macroventuria</taxon>
    </lineage>
</organism>
<dbReference type="Proteomes" id="UP000799754">
    <property type="component" value="Unassembled WGS sequence"/>
</dbReference>
<reference evidence="1" key="1">
    <citation type="journal article" date="2020" name="Stud. Mycol.">
        <title>101 Dothideomycetes genomes: a test case for predicting lifestyles and emergence of pathogens.</title>
        <authorList>
            <person name="Haridas S."/>
            <person name="Albert R."/>
            <person name="Binder M."/>
            <person name="Bloem J."/>
            <person name="Labutti K."/>
            <person name="Salamov A."/>
            <person name="Andreopoulos B."/>
            <person name="Baker S."/>
            <person name="Barry K."/>
            <person name="Bills G."/>
            <person name="Bluhm B."/>
            <person name="Cannon C."/>
            <person name="Castanera R."/>
            <person name="Culley D."/>
            <person name="Daum C."/>
            <person name="Ezra D."/>
            <person name="Gonzalez J."/>
            <person name="Henrissat B."/>
            <person name="Kuo A."/>
            <person name="Liang C."/>
            <person name="Lipzen A."/>
            <person name="Lutzoni F."/>
            <person name="Magnuson J."/>
            <person name="Mondo S."/>
            <person name="Nolan M."/>
            <person name="Ohm R."/>
            <person name="Pangilinan J."/>
            <person name="Park H.-J."/>
            <person name="Ramirez L."/>
            <person name="Alfaro M."/>
            <person name="Sun H."/>
            <person name="Tritt A."/>
            <person name="Yoshinaga Y."/>
            <person name="Zwiers L.-H."/>
            <person name="Turgeon B."/>
            <person name="Goodwin S."/>
            <person name="Spatafora J."/>
            <person name="Crous P."/>
            <person name="Grigoriev I."/>
        </authorList>
    </citation>
    <scope>NUCLEOTIDE SEQUENCE</scope>
    <source>
        <strain evidence="1">CBS 525.71</strain>
    </source>
</reference>
<dbReference type="EMBL" id="MU006706">
    <property type="protein sequence ID" value="KAF2630622.1"/>
    <property type="molecule type" value="Genomic_DNA"/>
</dbReference>
<accession>A0ACB6SBZ3</accession>
<protein>
    <submittedName>
        <fullName evidence="1">Dehydroquinate synthase-like protein</fullName>
    </submittedName>
</protein>
<evidence type="ECO:0000313" key="1">
    <source>
        <dbReference type="EMBL" id="KAF2630622.1"/>
    </source>
</evidence>
<evidence type="ECO:0000313" key="2">
    <source>
        <dbReference type="Proteomes" id="UP000799754"/>
    </source>
</evidence>
<gene>
    <name evidence="1" type="ORF">BU25DRAFT_418983</name>
</gene>
<comment type="caution">
    <text evidence="1">The sequence shown here is derived from an EMBL/GenBank/DDBJ whole genome shotgun (WGS) entry which is preliminary data.</text>
</comment>
<name>A0ACB6SBZ3_9PLEO</name>